<evidence type="ECO:0000313" key="3">
    <source>
        <dbReference type="Proteomes" id="UP000751190"/>
    </source>
</evidence>
<dbReference type="EMBL" id="JAGTXO010000005">
    <property type="protein sequence ID" value="KAG8467636.1"/>
    <property type="molecule type" value="Genomic_DNA"/>
</dbReference>
<evidence type="ECO:0000313" key="2">
    <source>
        <dbReference type="EMBL" id="KAG8467636.1"/>
    </source>
</evidence>
<reference evidence="2" key="1">
    <citation type="submission" date="2021-05" db="EMBL/GenBank/DDBJ databases">
        <title>The genome of the haptophyte Pavlova lutheri (Diacronema luteri, Pavlovales) - a model for lipid biosynthesis in eukaryotic algae.</title>
        <authorList>
            <person name="Hulatt C.J."/>
            <person name="Posewitz M.C."/>
        </authorList>
    </citation>
    <scope>NUCLEOTIDE SEQUENCE</scope>
    <source>
        <strain evidence="2">NIVA-4/92</strain>
    </source>
</reference>
<keyword evidence="3" id="KW-1185">Reference proteome</keyword>
<sequence length="457" mass="47082">MSVAQIELVAVEATGLPAPRLQLAVFALVAAHWANSTTMRRRGGGGRSSRAVEWPRLAHAATSGAATHGASDDGGGRESRGVPAASDAADAPRERERAVLARAAELDACAAYVPQTSGAIERAQKGGNVLHSDEQLALLVGCAGPPRAPRAAADGAAVVDVAPAEGDAVAGGTSADDLGGHAGAQVADRAGGPLDSTSAAVLADLLEAKLVDVAHVAPAVRLILTSPEGTYHHAVRDSALRAMLRLHVTDRDGLHRSLLAGGAPLPLQTLFAFSVTTLDAAAVVPLGAPEHARDPRFFRLFVACTEPRAAPRVALYRVRIDAPNALVAPTSSADGLVELSAHALTGTNGNGREIGAHDASHDASELLGGVLQMLHPSPLPAALEAAQQIAQLRATDDADWPVCRRAVAHAHAAAALSIAVALLKHSRELRDLELLRRAFGAAASFERKRLVLRAELS</sequence>
<name>A0A8J5XF23_DIALT</name>
<protein>
    <submittedName>
        <fullName evidence="2">Uncharacterized protein</fullName>
    </submittedName>
</protein>
<comment type="caution">
    <text evidence="2">The sequence shown here is derived from an EMBL/GenBank/DDBJ whole genome shotgun (WGS) entry which is preliminary data.</text>
</comment>
<proteinExistence type="predicted"/>
<gene>
    <name evidence="2" type="ORF">KFE25_006688</name>
</gene>
<feature type="region of interest" description="Disordered" evidence="1">
    <location>
        <begin position="60"/>
        <end position="95"/>
    </location>
</feature>
<dbReference type="AlphaFoldDB" id="A0A8J5XF23"/>
<feature type="compositionally biased region" description="Basic and acidic residues" evidence="1">
    <location>
        <begin position="70"/>
        <end position="80"/>
    </location>
</feature>
<accession>A0A8J5XF23</accession>
<feature type="compositionally biased region" description="Low complexity" evidence="1">
    <location>
        <begin position="60"/>
        <end position="69"/>
    </location>
</feature>
<evidence type="ECO:0000256" key="1">
    <source>
        <dbReference type="SAM" id="MobiDB-lite"/>
    </source>
</evidence>
<dbReference type="Proteomes" id="UP000751190">
    <property type="component" value="Unassembled WGS sequence"/>
</dbReference>
<dbReference type="OrthoDB" id="10629701at2759"/>
<organism evidence="2 3">
    <name type="scientific">Diacronema lutheri</name>
    <name type="common">Unicellular marine alga</name>
    <name type="synonym">Monochrysis lutheri</name>
    <dbReference type="NCBI Taxonomy" id="2081491"/>
    <lineage>
        <taxon>Eukaryota</taxon>
        <taxon>Haptista</taxon>
        <taxon>Haptophyta</taxon>
        <taxon>Pavlovophyceae</taxon>
        <taxon>Pavlovales</taxon>
        <taxon>Pavlovaceae</taxon>
        <taxon>Diacronema</taxon>
    </lineage>
</organism>